<accession>A0ABX3P0X3</accession>
<keyword evidence="1" id="KW-0732">Signal</keyword>
<proteinExistence type="predicted"/>
<evidence type="ECO:0000313" key="2">
    <source>
        <dbReference type="EMBL" id="OQP52243.1"/>
    </source>
</evidence>
<organism evidence="2 3">
    <name type="scientific">Niastella koreensis</name>
    <dbReference type="NCBI Taxonomy" id="354356"/>
    <lineage>
        <taxon>Bacteria</taxon>
        <taxon>Pseudomonadati</taxon>
        <taxon>Bacteroidota</taxon>
        <taxon>Chitinophagia</taxon>
        <taxon>Chitinophagales</taxon>
        <taxon>Chitinophagaceae</taxon>
        <taxon>Niastella</taxon>
    </lineage>
</organism>
<dbReference type="SUPFAM" id="SSF69322">
    <property type="entry name" value="Tricorn protease domain 2"/>
    <property type="match status" value="1"/>
</dbReference>
<protein>
    <recommendedName>
        <fullName evidence="4">PKD domain containing protein</fullName>
    </recommendedName>
</protein>
<dbReference type="EMBL" id="LWBO01000004">
    <property type="protein sequence ID" value="OQP52243.1"/>
    <property type="molecule type" value="Genomic_DNA"/>
</dbReference>
<name>A0ABX3P0X3_9BACT</name>
<feature type="chain" id="PRO_5047308858" description="PKD domain containing protein" evidence="1">
    <location>
        <begin position="21"/>
        <end position="473"/>
    </location>
</feature>
<evidence type="ECO:0000313" key="3">
    <source>
        <dbReference type="Proteomes" id="UP000192277"/>
    </source>
</evidence>
<dbReference type="Proteomes" id="UP000192277">
    <property type="component" value="Unassembled WGS sequence"/>
</dbReference>
<dbReference type="InterPro" id="IPR032183">
    <property type="entry name" value="PKD-like"/>
</dbReference>
<reference evidence="2 3" key="1">
    <citation type="submission" date="2016-04" db="EMBL/GenBank/DDBJ databases">
        <authorList>
            <person name="Chen L."/>
            <person name="Zhuang W."/>
            <person name="Wang G."/>
        </authorList>
    </citation>
    <scope>NUCLEOTIDE SEQUENCE [LARGE SCALE GENOMIC DNA]</scope>
    <source>
        <strain evidence="3">GR20</strain>
    </source>
</reference>
<gene>
    <name evidence="2" type="ORF">A4D02_23910</name>
</gene>
<dbReference type="Pfam" id="PF16407">
    <property type="entry name" value="PKD_2"/>
    <property type="match status" value="1"/>
</dbReference>
<evidence type="ECO:0008006" key="4">
    <source>
        <dbReference type="Google" id="ProtNLM"/>
    </source>
</evidence>
<dbReference type="RefSeq" id="WP_014220288.1">
    <property type="nucleotide sequence ID" value="NZ_LWBO01000004.1"/>
</dbReference>
<keyword evidence="3" id="KW-1185">Reference proteome</keyword>
<feature type="signal peptide" evidence="1">
    <location>
        <begin position="1"/>
        <end position="20"/>
    </location>
</feature>
<comment type="caution">
    <text evidence="2">The sequence shown here is derived from an EMBL/GenBank/DDBJ whole genome shotgun (WGS) entry which is preliminary data.</text>
</comment>
<sequence>MKRLLLVMLTVLALFQLACYKDKGNYDYSPVVAPTITNLDTLYNIAIGDTLVVKPTVTSTDPKARYSYTWRLGNPKKLWDTTLTGSTFKYVFNLDPDIYPVRLTITDSSNGMKYFRDFNVRGTTEFTAGTVVLSLVNNVTQLCFVKPDKTIMPDIYKALHGVDLPGKPTQVINLVKQQVSPVPTLGYWIICKGTDDGGVHLSTNTLLQYQTLRSDFFDQPAAARVGHVDGTENGVLRGVINGKLYEGAWQTYYYGDTYGFFGAPANGDYTLYDRVVGNVPLMLGYDTQHKQFAAFTNFGGPAYLGSNYQVTSTTAFDPKNISLDLQFLNLSSTVNCYAINKAADGTLYELGMQMMYMGFVQMTPLYYRPFPQPSLITANTKWAGTTTNGDIIYFTSGDKIYSYTPSNQQYFPLNLSLGGKTITMLKLINNDNTLVVGVDGSVYWYDITNGILGNLIKKIDGIPGSPIDVDERD</sequence>
<evidence type="ECO:0000256" key="1">
    <source>
        <dbReference type="SAM" id="SignalP"/>
    </source>
</evidence>